<dbReference type="Proteomes" id="UP001358614">
    <property type="component" value="Chromosome 1"/>
</dbReference>
<accession>A0AAX4K7B5</accession>
<dbReference type="Pfam" id="PF07690">
    <property type="entry name" value="MFS_1"/>
    <property type="match status" value="1"/>
</dbReference>
<evidence type="ECO:0000313" key="9">
    <source>
        <dbReference type="Proteomes" id="UP001358614"/>
    </source>
</evidence>
<feature type="transmembrane region" description="Helical" evidence="6">
    <location>
        <begin position="200"/>
        <end position="223"/>
    </location>
</feature>
<feature type="transmembrane region" description="Helical" evidence="6">
    <location>
        <begin position="141"/>
        <end position="160"/>
    </location>
</feature>
<dbReference type="EMBL" id="CP144089">
    <property type="protein sequence ID" value="WWD02252.1"/>
    <property type="molecule type" value="Genomic_DNA"/>
</dbReference>
<keyword evidence="5 6" id="KW-0472">Membrane</keyword>
<reference evidence="8 9" key="1">
    <citation type="submission" date="2024-01" db="EMBL/GenBank/DDBJ databases">
        <title>Comparative genomics of Cryptococcus and Kwoniella reveals pathogenesis evolution and contrasting modes of karyotype evolution via chromosome fusion or intercentromeric recombination.</title>
        <authorList>
            <person name="Coelho M.A."/>
            <person name="David-Palma M."/>
            <person name="Shea T."/>
            <person name="Bowers K."/>
            <person name="McGinley-Smith S."/>
            <person name="Mohammad A.W."/>
            <person name="Gnirke A."/>
            <person name="Yurkov A.M."/>
            <person name="Nowrousian M."/>
            <person name="Sun S."/>
            <person name="Cuomo C.A."/>
            <person name="Heitman J."/>
        </authorList>
    </citation>
    <scope>NUCLEOTIDE SEQUENCE [LARGE SCALE GENOMIC DNA]</scope>
    <source>
        <strain evidence="8 9">PYCC6329</strain>
    </source>
</reference>
<dbReference type="InterPro" id="IPR011701">
    <property type="entry name" value="MFS"/>
</dbReference>
<evidence type="ECO:0000256" key="5">
    <source>
        <dbReference type="ARBA" id="ARBA00023136"/>
    </source>
</evidence>
<evidence type="ECO:0000256" key="1">
    <source>
        <dbReference type="ARBA" id="ARBA00004141"/>
    </source>
</evidence>
<proteinExistence type="predicted"/>
<feature type="transmembrane region" description="Helical" evidence="6">
    <location>
        <begin position="229"/>
        <end position="249"/>
    </location>
</feature>
<keyword evidence="3 6" id="KW-0812">Transmembrane</keyword>
<dbReference type="InterPro" id="IPR020846">
    <property type="entry name" value="MFS_dom"/>
</dbReference>
<feature type="domain" description="Major facilitator superfamily (MFS) profile" evidence="7">
    <location>
        <begin position="75"/>
        <end position="531"/>
    </location>
</feature>
<name>A0AAX4K7B5_9TREE</name>
<dbReference type="InterPro" id="IPR036259">
    <property type="entry name" value="MFS_trans_sf"/>
</dbReference>
<feature type="transmembrane region" description="Helical" evidence="6">
    <location>
        <begin position="434"/>
        <end position="453"/>
    </location>
</feature>
<feature type="transmembrane region" description="Helical" evidence="6">
    <location>
        <begin position="509"/>
        <end position="526"/>
    </location>
</feature>
<feature type="transmembrane region" description="Helical" evidence="6">
    <location>
        <begin position="338"/>
        <end position="354"/>
    </location>
</feature>
<dbReference type="Gene3D" id="1.20.1250.20">
    <property type="entry name" value="MFS general substrate transporter like domains"/>
    <property type="match status" value="2"/>
</dbReference>
<dbReference type="GeneID" id="91099094"/>
<keyword evidence="2" id="KW-0813">Transport</keyword>
<dbReference type="KEGG" id="ker:91099094"/>
<feature type="transmembrane region" description="Helical" evidence="6">
    <location>
        <begin position="465"/>
        <end position="489"/>
    </location>
</feature>
<protein>
    <recommendedName>
        <fullName evidence="7">Major facilitator superfamily (MFS) profile domain-containing protein</fullName>
    </recommendedName>
</protein>
<dbReference type="PANTHER" id="PTHR42718:SF9">
    <property type="entry name" value="MAJOR FACILITATOR SUPERFAMILY MULTIDRUG TRANSPORTER MFSC"/>
    <property type="match status" value="1"/>
</dbReference>
<gene>
    <name evidence="8" type="ORF">V865_000290</name>
</gene>
<evidence type="ECO:0000259" key="7">
    <source>
        <dbReference type="PROSITE" id="PS50850"/>
    </source>
</evidence>
<evidence type="ECO:0000313" key="8">
    <source>
        <dbReference type="EMBL" id="WWD02252.1"/>
    </source>
</evidence>
<dbReference type="AlphaFoldDB" id="A0AAX4K7B5"/>
<feature type="transmembrane region" description="Helical" evidence="6">
    <location>
        <begin position="270"/>
        <end position="288"/>
    </location>
</feature>
<evidence type="ECO:0000256" key="2">
    <source>
        <dbReference type="ARBA" id="ARBA00022448"/>
    </source>
</evidence>
<evidence type="ECO:0000256" key="4">
    <source>
        <dbReference type="ARBA" id="ARBA00022989"/>
    </source>
</evidence>
<organism evidence="8 9">
    <name type="scientific">Kwoniella europaea PYCC6329</name>
    <dbReference type="NCBI Taxonomy" id="1423913"/>
    <lineage>
        <taxon>Eukaryota</taxon>
        <taxon>Fungi</taxon>
        <taxon>Dikarya</taxon>
        <taxon>Basidiomycota</taxon>
        <taxon>Agaricomycotina</taxon>
        <taxon>Tremellomycetes</taxon>
        <taxon>Tremellales</taxon>
        <taxon>Cryptococcaceae</taxon>
        <taxon>Kwoniella</taxon>
    </lineage>
</organism>
<dbReference type="PROSITE" id="PS50850">
    <property type="entry name" value="MFS"/>
    <property type="match status" value="1"/>
</dbReference>
<feature type="transmembrane region" description="Helical" evidence="6">
    <location>
        <begin position="112"/>
        <end position="129"/>
    </location>
</feature>
<feature type="transmembrane region" description="Helical" evidence="6">
    <location>
        <begin position="366"/>
        <end position="392"/>
    </location>
</feature>
<dbReference type="GO" id="GO:0016020">
    <property type="term" value="C:membrane"/>
    <property type="evidence" value="ECO:0007669"/>
    <property type="project" value="UniProtKB-SubCell"/>
</dbReference>
<dbReference type="PANTHER" id="PTHR42718">
    <property type="entry name" value="MAJOR FACILITATOR SUPERFAMILY MULTIDRUG TRANSPORTER MFSC"/>
    <property type="match status" value="1"/>
</dbReference>
<sequence>MADIPNTSSSSCSIREIVHDLELGVPEMEDQEDLANDSTLNRMKNKLYPALHDSKISVNENIELATLPKSKKNILLLCFCTSMFIDGAGVTATILMTAEISKELGIGVGDQAWVLGTYAIAFAATLLLAGRLADLYSPSKVYTMGFVGIAIFNLIISFLNDKYSFFILRAISALAAVLTIPSSINMIVQMYPDSEEQTKKLSLFGVAGALSNTVAMILAGLFLLASWKWYFRFVTIIVTPFAFLAWKYMPPTKAVASSLSGRDKLKRLDLIGVLLLLFALILFILGFTQAESRGWSSVVFLIPFLISLVLFSLFVYWEMNLKEGLGLLPKRVWSFQNLFQLIIMALAINLWFNTTQLRLSTYFQDVLGISPIITGIKMLPMGITALITGFLTQPFPFLVIKPRTVLPICTTLCLVGSLLFAFSDGGEGMRYWRFVFPGLVIGTIGGIIAYISANTCIIQAFPISYAGISGSFANVIFQIGGVVGVAIQAGLLNTGDGTLEDWTGSKNSYFFGGAVIIFSGLVMLTYREKKVKVSTKEEV</sequence>
<dbReference type="SUPFAM" id="SSF103473">
    <property type="entry name" value="MFS general substrate transporter"/>
    <property type="match status" value="1"/>
</dbReference>
<dbReference type="RefSeq" id="XP_066080219.1">
    <property type="nucleotide sequence ID" value="XM_066224122.1"/>
</dbReference>
<feature type="transmembrane region" description="Helical" evidence="6">
    <location>
        <begin position="74"/>
        <end position="100"/>
    </location>
</feature>
<evidence type="ECO:0000256" key="6">
    <source>
        <dbReference type="SAM" id="Phobius"/>
    </source>
</evidence>
<feature type="transmembrane region" description="Helical" evidence="6">
    <location>
        <begin position="294"/>
        <end position="317"/>
    </location>
</feature>
<evidence type="ECO:0000256" key="3">
    <source>
        <dbReference type="ARBA" id="ARBA00022692"/>
    </source>
</evidence>
<keyword evidence="9" id="KW-1185">Reference proteome</keyword>
<keyword evidence="4 6" id="KW-1133">Transmembrane helix</keyword>
<dbReference type="GO" id="GO:0022857">
    <property type="term" value="F:transmembrane transporter activity"/>
    <property type="evidence" value="ECO:0007669"/>
    <property type="project" value="InterPro"/>
</dbReference>
<comment type="subcellular location">
    <subcellularLocation>
        <location evidence="1">Membrane</location>
        <topology evidence="1">Multi-pass membrane protein</topology>
    </subcellularLocation>
</comment>
<feature type="transmembrane region" description="Helical" evidence="6">
    <location>
        <begin position="166"/>
        <end position="188"/>
    </location>
</feature>